<keyword evidence="4" id="KW-0786">Thiamine pyrophosphate</keyword>
<evidence type="ECO:0000256" key="6">
    <source>
        <dbReference type="ARBA" id="ARBA00082400"/>
    </source>
</evidence>
<evidence type="ECO:0000259" key="7">
    <source>
        <dbReference type="SMART" id="SM00861"/>
    </source>
</evidence>
<keyword evidence="9" id="KW-1185">Reference proteome</keyword>
<proteinExistence type="predicted"/>
<evidence type="ECO:0000313" key="9">
    <source>
        <dbReference type="Proteomes" id="UP000235005"/>
    </source>
</evidence>
<dbReference type="SMART" id="SM00861">
    <property type="entry name" value="Transket_pyr"/>
    <property type="match status" value="1"/>
</dbReference>
<evidence type="ECO:0000256" key="1">
    <source>
        <dbReference type="ARBA" id="ARBA00001964"/>
    </source>
</evidence>
<dbReference type="PANTHER" id="PTHR43257:SF2">
    <property type="entry name" value="PYRUVATE DEHYDROGENASE E1 COMPONENT SUBUNIT BETA"/>
    <property type="match status" value="1"/>
</dbReference>
<comment type="caution">
    <text evidence="8">The sequence shown here is derived from an EMBL/GenBank/DDBJ whole genome shotgun (WGS) entry which is preliminary data.</text>
</comment>
<protein>
    <recommendedName>
        <fullName evidence="5">2-oxoisovalerate dehydrogenase subunit beta</fullName>
    </recommendedName>
    <alternativeName>
        <fullName evidence="6">Branched-chain alpha-keto acid dehydrogenase E1 component beta chain</fullName>
    </alternativeName>
</protein>
<name>A0A2N5X5T7_9GAMM</name>
<accession>A0A2N5X5T7</accession>
<dbReference type="NCBIfam" id="NF006667">
    <property type="entry name" value="PRK09212.1"/>
    <property type="match status" value="1"/>
</dbReference>
<dbReference type="Proteomes" id="UP000235005">
    <property type="component" value="Unassembled WGS sequence"/>
</dbReference>
<dbReference type="OrthoDB" id="9780894at2"/>
<dbReference type="RefSeq" id="WP_076001907.1">
    <property type="nucleotide sequence ID" value="NZ_PKUS01000003.1"/>
</dbReference>
<dbReference type="AlphaFoldDB" id="A0A2N5X5T7"/>
<dbReference type="InterPro" id="IPR009014">
    <property type="entry name" value="Transketo_C/PFOR_II"/>
</dbReference>
<evidence type="ECO:0000256" key="3">
    <source>
        <dbReference type="ARBA" id="ARBA00023002"/>
    </source>
</evidence>
<dbReference type="CDD" id="cd07036">
    <property type="entry name" value="TPP_PYR_E1-PDHc-beta_like"/>
    <property type="match status" value="1"/>
</dbReference>
<dbReference type="PANTHER" id="PTHR43257">
    <property type="entry name" value="PYRUVATE DEHYDROGENASE E1 COMPONENT BETA SUBUNIT"/>
    <property type="match status" value="1"/>
</dbReference>
<comment type="cofactor">
    <cofactor evidence="1">
        <name>thiamine diphosphate</name>
        <dbReference type="ChEBI" id="CHEBI:58937"/>
    </cofactor>
</comment>
<dbReference type="FunFam" id="3.40.50.970:FF:000001">
    <property type="entry name" value="Pyruvate dehydrogenase E1 beta subunit"/>
    <property type="match status" value="1"/>
</dbReference>
<dbReference type="Gene3D" id="3.40.50.920">
    <property type="match status" value="1"/>
</dbReference>
<gene>
    <name evidence="8" type="ORF">C0039_04800</name>
</gene>
<evidence type="ECO:0000256" key="2">
    <source>
        <dbReference type="ARBA" id="ARBA00002859"/>
    </source>
</evidence>
<reference evidence="8 9" key="1">
    <citation type="submission" date="2018-01" db="EMBL/GenBank/DDBJ databases">
        <title>The draft genome sequence of Halioglobus lutimaris HF004.</title>
        <authorList>
            <person name="Du Z.-J."/>
            <person name="Shi M.-J."/>
        </authorList>
    </citation>
    <scope>NUCLEOTIDE SEQUENCE [LARGE SCALE GENOMIC DNA]</scope>
    <source>
        <strain evidence="8 9">HF004</strain>
    </source>
</reference>
<dbReference type="EMBL" id="PKUS01000003">
    <property type="protein sequence ID" value="PLW69855.1"/>
    <property type="molecule type" value="Genomic_DNA"/>
</dbReference>
<dbReference type="Pfam" id="PF02780">
    <property type="entry name" value="Transketolase_C"/>
    <property type="match status" value="1"/>
</dbReference>
<dbReference type="SUPFAM" id="SSF52518">
    <property type="entry name" value="Thiamin diphosphate-binding fold (THDP-binding)"/>
    <property type="match status" value="1"/>
</dbReference>
<dbReference type="SUPFAM" id="SSF52922">
    <property type="entry name" value="TK C-terminal domain-like"/>
    <property type="match status" value="1"/>
</dbReference>
<dbReference type="Gene3D" id="3.40.50.970">
    <property type="match status" value="1"/>
</dbReference>
<dbReference type="GO" id="GO:0016491">
    <property type="term" value="F:oxidoreductase activity"/>
    <property type="evidence" value="ECO:0007669"/>
    <property type="project" value="UniProtKB-KW"/>
</dbReference>
<dbReference type="InterPro" id="IPR029061">
    <property type="entry name" value="THDP-binding"/>
</dbReference>
<dbReference type="InterPro" id="IPR033248">
    <property type="entry name" value="Transketolase_C"/>
</dbReference>
<keyword evidence="3" id="KW-0560">Oxidoreductase</keyword>
<evidence type="ECO:0000256" key="4">
    <source>
        <dbReference type="ARBA" id="ARBA00023052"/>
    </source>
</evidence>
<dbReference type="InterPro" id="IPR005475">
    <property type="entry name" value="Transketolase-like_Pyr-bd"/>
</dbReference>
<evidence type="ECO:0000256" key="5">
    <source>
        <dbReference type="ARBA" id="ARBA00070795"/>
    </source>
</evidence>
<dbReference type="Pfam" id="PF02779">
    <property type="entry name" value="Transket_pyr"/>
    <property type="match status" value="1"/>
</dbReference>
<sequence length="344" mass="36933">MSETTIRKKAFYQAMTEAVAQEMERDDDVFVIGEDVGAMGGVFQSTLGLHARFGSERVMDTPISETGIMGVALGAAAEGLRPIAELMFVDFMAVCFDQIMNEIAKTHYMSGGAVKLPLVITASTGGGFSDAGQHSQTLHGLFAHVPGLKVVAPSNPHDAKGLMTTAIRDNNPVVYMFHKALMGLPIMGFVDAEIDSNVPEESYAIPFGEARIVREGSDVTIVGFSQTVAKAVVAARQLEEQGIDAEIIDPRTLVPFDTDALVKSVSKTGRLLVVDEDYLNYGMTGEITALVAERLDSITLKSPVRRLGIPGVSIPYSRPLEYAAIPQPDHIVDAVTDMMNLTVA</sequence>
<comment type="function">
    <text evidence="2">The branched-chain alpha-keto dehydrogenase complex catalyzes the overall conversion of alpha-keto acids to acyl-CoA and CO(2). It contains multiple copies of three enzymatic components: branched-chain alpha-keto acid decarboxylase (E1), lipoamide acyltransferase (E2) and lipoamide dehydrogenase (E3).</text>
</comment>
<dbReference type="FunFam" id="3.40.50.920:FF:000001">
    <property type="entry name" value="Pyruvate dehydrogenase E1 beta subunit"/>
    <property type="match status" value="1"/>
</dbReference>
<organism evidence="8 9">
    <name type="scientific">Pseudohalioglobus lutimaris</name>
    <dbReference type="NCBI Taxonomy" id="1737061"/>
    <lineage>
        <taxon>Bacteria</taxon>
        <taxon>Pseudomonadati</taxon>
        <taxon>Pseudomonadota</taxon>
        <taxon>Gammaproteobacteria</taxon>
        <taxon>Cellvibrionales</taxon>
        <taxon>Halieaceae</taxon>
        <taxon>Pseudohalioglobus</taxon>
    </lineage>
</organism>
<feature type="domain" description="Transketolase-like pyrimidine-binding" evidence="7">
    <location>
        <begin position="9"/>
        <end position="184"/>
    </location>
</feature>
<evidence type="ECO:0000313" key="8">
    <source>
        <dbReference type="EMBL" id="PLW69855.1"/>
    </source>
</evidence>